<gene>
    <name evidence="3" type="ORF">C7Y71_005485</name>
</gene>
<dbReference type="AlphaFoldDB" id="A0A5P8E645"/>
<dbReference type="PROSITE" id="PS50846">
    <property type="entry name" value="HMA_2"/>
    <property type="match status" value="1"/>
</dbReference>
<dbReference type="KEGG" id="alq:C7Y71_005485"/>
<reference evidence="3 4" key="1">
    <citation type="submission" date="2018-11" db="EMBL/GenBank/DDBJ databases">
        <authorList>
            <person name="Na S.W."/>
            <person name="Baik M."/>
        </authorList>
    </citation>
    <scope>NUCLEOTIDE SEQUENCE [LARGE SCALE GENOMIC DNA]</scope>
    <source>
        <strain evidence="3 4">E39</strain>
    </source>
</reference>
<keyword evidence="1" id="KW-0479">Metal-binding</keyword>
<dbReference type="Pfam" id="PF00403">
    <property type="entry name" value="HMA"/>
    <property type="match status" value="1"/>
</dbReference>
<dbReference type="Gene3D" id="3.30.70.100">
    <property type="match status" value="1"/>
</dbReference>
<evidence type="ECO:0000313" key="4">
    <source>
        <dbReference type="Proteomes" id="UP000249375"/>
    </source>
</evidence>
<dbReference type="SUPFAM" id="SSF55008">
    <property type="entry name" value="HMA, heavy metal-associated domain"/>
    <property type="match status" value="1"/>
</dbReference>
<evidence type="ECO:0000313" key="3">
    <source>
        <dbReference type="EMBL" id="QFQ12509.1"/>
    </source>
</evidence>
<evidence type="ECO:0000256" key="1">
    <source>
        <dbReference type="ARBA" id="ARBA00022723"/>
    </source>
</evidence>
<dbReference type="EMBL" id="CP033459">
    <property type="protein sequence ID" value="QFQ12509.1"/>
    <property type="molecule type" value="Genomic_DNA"/>
</dbReference>
<name>A0A5P8E645_9BACT</name>
<dbReference type="OrthoDB" id="9813965at2"/>
<keyword evidence="4" id="KW-1185">Reference proteome</keyword>
<feature type="domain" description="HMA" evidence="2">
    <location>
        <begin position="2"/>
        <end position="67"/>
    </location>
</feature>
<dbReference type="InterPro" id="IPR017969">
    <property type="entry name" value="Heavy-metal-associated_CS"/>
</dbReference>
<accession>A0A5P8E645</accession>
<protein>
    <submittedName>
        <fullName evidence="3">Heavy-metal-associated domain-containing protein</fullName>
    </submittedName>
</protein>
<dbReference type="CDD" id="cd00371">
    <property type="entry name" value="HMA"/>
    <property type="match status" value="1"/>
</dbReference>
<dbReference type="InterPro" id="IPR006121">
    <property type="entry name" value="HMA_dom"/>
</dbReference>
<dbReference type="RefSeq" id="WP_111897376.1">
    <property type="nucleotide sequence ID" value="NZ_CP033459.1"/>
</dbReference>
<organism evidence="3 4">
    <name type="scientific">Pseudoprevotella muciniphila</name>
    <dbReference type="NCBI Taxonomy" id="2133944"/>
    <lineage>
        <taxon>Bacteria</taxon>
        <taxon>Pseudomonadati</taxon>
        <taxon>Bacteroidota</taxon>
        <taxon>Bacteroidia</taxon>
        <taxon>Bacteroidales</taxon>
        <taxon>Prevotellaceae</taxon>
        <taxon>Pseudoprevotella</taxon>
    </lineage>
</organism>
<dbReference type="PROSITE" id="PS01047">
    <property type="entry name" value="HMA_1"/>
    <property type="match status" value="1"/>
</dbReference>
<sequence length="68" mass="7143">MEKKIVNVQGMKCAHCKASVEAALMAIGGVSAAEADLEKKQVSVECADEVSQDAIVDAIEGAGRFYVE</sequence>
<dbReference type="GO" id="GO:0046872">
    <property type="term" value="F:metal ion binding"/>
    <property type="evidence" value="ECO:0007669"/>
    <property type="project" value="UniProtKB-KW"/>
</dbReference>
<dbReference type="InterPro" id="IPR036163">
    <property type="entry name" value="HMA_dom_sf"/>
</dbReference>
<proteinExistence type="predicted"/>
<dbReference type="Proteomes" id="UP000249375">
    <property type="component" value="Chromosome"/>
</dbReference>
<evidence type="ECO:0000259" key="2">
    <source>
        <dbReference type="PROSITE" id="PS50846"/>
    </source>
</evidence>